<reference evidence="1" key="1">
    <citation type="submission" date="2021-06" db="EMBL/GenBank/DDBJ databases">
        <authorList>
            <person name="Kallberg Y."/>
            <person name="Tangrot J."/>
            <person name="Rosling A."/>
        </authorList>
    </citation>
    <scope>NUCLEOTIDE SEQUENCE</scope>
    <source>
        <strain evidence="1">IL203A</strain>
    </source>
</reference>
<proteinExistence type="predicted"/>
<name>A0ACA9NCF6_9GLOM</name>
<keyword evidence="2" id="KW-1185">Reference proteome</keyword>
<evidence type="ECO:0000313" key="2">
    <source>
        <dbReference type="Proteomes" id="UP000789702"/>
    </source>
</evidence>
<accession>A0ACA9NCF6</accession>
<gene>
    <name evidence="1" type="ORF">DHETER_LOCUS9093</name>
</gene>
<sequence length="52" mass="5998">PYRRILGQDLWDDITAKFMTSDAVITSNILPARKKVPVQLPLVFLKYMLFSS</sequence>
<feature type="non-terminal residue" evidence="1">
    <location>
        <position position="1"/>
    </location>
</feature>
<organism evidence="1 2">
    <name type="scientific">Dentiscutata heterogama</name>
    <dbReference type="NCBI Taxonomy" id="1316150"/>
    <lineage>
        <taxon>Eukaryota</taxon>
        <taxon>Fungi</taxon>
        <taxon>Fungi incertae sedis</taxon>
        <taxon>Mucoromycota</taxon>
        <taxon>Glomeromycotina</taxon>
        <taxon>Glomeromycetes</taxon>
        <taxon>Diversisporales</taxon>
        <taxon>Gigasporaceae</taxon>
        <taxon>Dentiscutata</taxon>
    </lineage>
</organism>
<dbReference type="Proteomes" id="UP000789702">
    <property type="component" value="Unassembled WGS sequence"/>
</dbReference>
<dbReference type="EMBL" id="CAJVPU010015399">
    <property type="protein sequence ID" value="CAG8646598.1"/>
    <property type="molecule type" value="Genomic_DNA"/>
</dbReference>
<evidence type="ECO:0000313" key="1">
    <source>
        <dbReference type="EMBL" id="CAG8646598.1"/>
    </source>
</evidence>
<protein>
    <submittedName>
        <fullName evidence="1">13052_t:CDS:1</fullName>
    </submittedName>
</protein>
<comment type="caution">
    <text evidence="1">The sequence shown here is derived from an EMBL/GenBank/DDBJ whole genome shotgun (WGS) entry which is preliminary data.</text>
</comment>